<gene>
    <name evidence="2" type="ORF">M427DRAFT_42259</name>
</gene>
<protein>
    <submittedName>
        <fullName evidence="2">Uncharacterized protein</fullName>
    </submittedName>
</protein>
<feature type="region of interest" description="Disordered" evidence="1">
    <location>
        <begin position="336"/>
        <end position="396"/>
    </location>
</feature>
<evidence type="ECO:0000313" key="2">
    <source>
        <dbReference type="EMBL" id="KXS19047.1"/>
    </source>
</evidence>
<keyword evidence="3" id="KW-1185">Reference proteome</keyword>
<reference evidence="2 3" key="1">
    <citation type="journal article" date="2015" name="Genome Biol. Evol.">
        <title>Phylogenomic analyses indicate that early fungi evolved digesting cell walls of algal ancestors of land plants.</title>
        <authorList>
            <person name="Chang Y."/>
            <person name="Wang S."/>
            <person name="Sekimoto S."/>
            <person name="Aerts A.L."/>
            <person name="Choi C."/>
            <person name="Clum A."/>
            <person name="LaButti K.M."/>
            <person name="Lindquist E.A."/>
            <person name="Yee Ngan C."/>
            <person name="Ohm R.A."/>
            <person name="Salamov A.A."/>
            <person name="Grigoriev I.V."/>
            <person name="Spatafora J.W."/>
            <person name="Berbee M.L."/>
        </authorList>
    </citation>
    <scope>NUCLEOTIDE SEQUENCE [LARGE SCALE GENOMIC DNA]</scope>
    <source>
        <strain evidence="2 3">JEL478</strain>
    </source>
</reference>
<dbReference type="EMBL" id="KQ965740">
    <property type="protein sequence ID" value="KXS19047.1"/>
    <property type="molecule type" value="Genomic_DNA"/>
</dbReference>
<feature type="compositionally biased region" description="Basic residues" evidence="1">
    <location>
        <begin position="717"/>
        <end position="726"/>
    </location>
</feature>
<feature type="compositionally biased region" description="Low complexity" evidence="1">
    <location>
        <begin position="794"/>
        <end position="803"/>
    </location>
</feature>
<evidence type="ECO:0000256" key="1">
    <source>
        <dbReference type="SAM" id="MobiDB-lite"/>
    </source>
</evidence>
<feature type="compositionally biased region" description="Pro residues" evidence="1">
    <location>
        <begin position="599"/>
        <end position="616"/>
    </location>
</feature>
<feature type="region of interest" description="Disordered" evidence="1">
    <location>
        <begin position="420"/>
        <end position="464"/>
    </location>
</feature>
<sequence>MTSSRLASALARGDRVVTSLTRAQMLLTIGAPPAHDDPTTEWLHGVHAERMVPHVGEALARLPDNVYISALVQDAHGLSQSCRAMFSLVDSDTARAPSLAARKTQVEDTLLAVLGPSAYLYSFACVAPLAAASLHSLGRDAVDLLMLPCVEAAAAVVDVCTAAAAVLEHGNWTHTKIERQHWRDGGIELVEDARARIYAPHGLAGDSSARAASHWHTARSAVRSATSFLESALGAPSRRRDTSLGDPLRPLDPAHPSYPVLVHPSNPPPSPYPLTRVRPDIMARLRASSVRLVNVMHVLVDRALAAAMAFSRVPAESQEHGIASAARLLGLEIQASSPWGSPSGSEGRSPQRENVGKSPSGRRSDHVPMIETRTTGHGNRADTARSRSRHRLPNPRMDHQITVDTLPVPAPVHAPVLAERPSMSSVPSHPSPAPSSVLLAPSHSSASTPPTGHRMPRASVSAPCVPALGPGTTTRRPPPLASWNARVPAREVALATAGDKGGTEVQKAALCEPAASGETLLGDENEGEPEPTPPTVPTPPAISAPDTAASTSASVHPTHTRDTSTIRLSCSASSLAPPSSTTSPPAVTFSTPASTSAPTSPPLPILAAPLSPPHSPETPALSRSLPRTPAPLSRSSTKLDLAPVEVVLVPMQLPPNVLEALARGALGSSGGAGAKPGGRARVRTGSTGVCREDKVAAMGVSWKDEVGTVMGKDRTRARGRSRTRTRTRTESGEKLLKTGSRVAPAWERAKALSPPAEVELTVIPMDSPPVADAAPHPALPDTTCAIELPPTPPSSSEDPSPASLGPPAIPLTLSRPASTPRGPRSPSHARGTVLKPTPAVPRPPRLQTTAVLLSRTCNMHLSWDVPGATTARPRGGVMAGVLGRQPGRGETRWRRVCAELVVSYDVGRAERAMRDGGGGGMPPLDAAEVQVWDVVKVATGRGWEDFVDRAVPPPLHAFPLQHALIDTPKSVSSTRDPAHLVRVRLVSGVDCVLEFTGDEEGEERAKWDKALRAVVDGLLRGWRRRGGATGGGGAAAQGLARVEGNSGGGGMVR</sequence>
<dbReference type="Proteomes" id="UP000070544">
    <property type="component" value="Unassembled WGS sequence"/>
</dbReference>
<dbReference type="OrthoDB" id="10647217at2759"/>
<accession>A0A139AQL3</accession>
<evidence type="ECO:0000313" key="3">
    <source>
        <dbReference type="Proteomes" id="UP000070544"/>
    </source>
</evidence>
<name>A0A139AQL3_GONPJ</name>
<feature type="compositionally biased region" description="Low complexity" evidence="1">
    <location>
        <begin position="568"/>
        <end position="598"/>
    </location>
</feature>
<feature type="compositionally biased region" description="Low complexity" evidence="1">
    <location>
        <begin position="543"/>
        <end position="554"/>
    </location>
</feature>
<feature type="region of interest" description="Disordered" evidence="1">
    <location>
        <begin position="767"/>
        <end position="844"/>
    </location>
</feature>
<dbReference type="STRING" id="1344416.A0A139AQL3"/>
<feature type="region of interest" description="Disordered" evidence="1">
    <location>
        <begin position="519"/>
        <end position="636"/>
    </location>
</feature>
<feature type="compositionally biased region" description="Pro residues" evidence="1">
    <location>
        <begin position="530"/>
        <end position="542"/>
    </location>
</feature>
<organism evidence="2 3">
    <name type="scientific">Gonapodya prolifera (strain JEL478)</name>
    <name type="common">Monoblepharis prolifera</name>
    <dbReference type="NCBI Taxonomy" id="1344416"/>
    <lineage>
        <taxon>Eukaryota</taxon>
        <taxon>Fungi</taxon>
        <taxon>Fungi incertae sedis</taxon>
        <taxon>Chytridiomycota</taxon>
        <taxon>Chytridiomycota incertae sedis</taxon>
        <taxon>Monoblepharidomycetes</taxon>
        <taxon>Monoblepharidales</taxon>
        <taxon>Gonapodyaceae</taxon>
        <taxon>Gonapodya</taxon>
    </lineage>
</organism>
<feature type="compositionally biased region" description="Low complexity" evidence="1">
    <location>
        <begin position="420"/>
        <end position="451"/>
    </location>
</feature>
<proteinExistence type="predicted"/>
<dbReference type="OMA" id="APHEWAR"/>
<feature type="region of interest" description="Disordered" evidence="1">
    <location>
        <begin position="713"/>
        <end position="733"/>
    </location>
</feature>
<dbReference type="AlphaFoldDB" id="A0A139AQL3"/>
<feature type="compositionally biased region" description="Low complexity" evidence="1">
    <location>
        <begin position="336"/>
        <end position="348"/>
    </location>
</feature>